<reference evidence="1" key="1">
    <citation type="submission" date="2020-11" db="EMBL/GenBank/DDBJ databases">
        <authorList>
            <person name="Tran Van P."/>
        </authorList>
    </citation>
    <scope>NUCLEOTIDE SEQUENCE</scope>
</reference>
<dbReference type="EMBL" id="OD569088">
    <property type="protein sequence ID" value="CAD7447644.1"/>
    <property type="molecule type" value="Genomic_DNA"/>
</dbReference>
<evidence type="ECO:0000313" key="1">
    <source>
        <dbReference type="EMBL" id="CAD7447644.1"/>
    </source>
</evidence>
<gene>
    <name evidence="1" type="ORF">TBIB3V08_LOCUS9953</name>
</gene>
<dbReference type="AlphaFoldDB" id="A0A7R9F618"/>
<proteinExistence type="predicted"/>
<accession>A0A7R9F618</accession>
<name>A0A7R9F618_9NEOP</name>
<protein>
    <submittedName>
        <fullName evidence="1">Uncharacterized protein</fullName>
    </submittedName>
</protein>
<sequence length="360" mass="40474">MGRCRQPPLVYPGQRSVPQERRIVNIKASQSEHACALDGFCVNRVLNTVLAVGYDVTAGKGTLVSSTPPILNHSPQRSGLVNNESFPPFTYLSFSKTCHTTHLRATQHTKRSLKLDRRDATHLSSGKVNRLFRWMRSKSSVLIAPHMLRSTIAPHLRRTKSDYETGPLSVKLALGQRVAQVFKYRTDSNDPLNRSYKMGQELRNIKLQTAQAVREMFIRHSFVSNSLHVAIGDGVARPGSRGYNSNVTSRAAYEPTIVELSNALVNIYSNATSIGWHTTERIYSIRDVFPRLPPPLIDFQTKQNGGGYNEREGFMYGVRSLQKAVTSFSLYLFEYNTREVIAERGFGNTFCAYGVDRDLV</sequence>
<organism evidence="1">
    <name type="scientific">Timema bartmani</name>
    <dbReference type="NCBI Taxonomy" id="61472"/>
    <lineage>
        <taxon>Eukaryota</taxon>
        <taxon>Metazoa</taxon>
        <taxon>Ecdysozoa</taxon>
        <taxon>Arthropoda</taxon>
        <taxon>Hexapoda</taxon>
        <taxon>Insecta</taxon>
        <taxon>Pterygota</taxon>
        <taxon>Neoptera</taxon>
        <taxon>Polyneoptera</taxon>
        <taxon>Phasmatodea</taxon>
        <taxon>Timematodea</taxon>
        <taxon>Timematoidea</taxon>
        <taxon>Timematidae</taxon>
        <taxon>Timema</taxon>
    </lineage>
</organism>